<dbReference type="STRING" id="479434.Sthe_0986"/>
<keyword evidence="3" id="KW-0274">FAD</keyword>
<dbReference type="InterPro" id="IPR016164">
    <property type="entry name" value="FAD-linked_Oxase-like_C"/>
</dbReference>
<dbReference type="InParanoid" id="D1C2F5"/>
<comment type="cofactor">
    <cofactor evidence="1">
        <name>FAD</name>
        <dbReference type="ChEBI" id="CHEBI:57692"/>
    </cofactor>
</comment>
<dbReference type="InterPro" id="IPR016166">
    <property type="entry name" value="FAD-bd_PCMH"/>
</dbReference>
<dbReference type="Pfam" id="PF02913">
    <property type="entry name" value="FAD-oxidase_C"/>
    <property type="match status" value="2"/>
</dbReference>
<dbReference type="Proteomes" id="UP000002027">
    <property type="component" value="Chromosome 1"/>
</dbReference>
<dbReference type="InterPro" id="IPR016169">
    <property type="entry name" value="FAD-bd_PCMH_sub2"/>
</dbReference>
<dbReference type="KEGG" id="sti:Sthe_0986"/>
<dbReference type="HOGENOM" id="CLU_017779_0_1_0"/>
<reference evidence="6 7" key="2">
    <citation type="journal article" date="2010" name="Stand. Genomic Sci.">
        <title>Complete genome sequence of Desulfohalobium retbaense type strain (HR(100)).</title>
        <authorList>
            <person name="Spring S."/>
            <person name="Nolan M."/>
            <person name="Lapidus A."/>
            <person name="Glavina Del Rio T."/>
            <person name="Copeland A."/>
            <person name="Tice H."/>
            <person name="Cheng J.F."/>
            <person name="Lucas S."/>
            <person name="Land M."/>
            <person name="Chen F."/>
            <person name="Bruce D."/>
            <person name="Goodwin L."/>
            <person name="Pitluck S."/>
            <person name="Ivanova N."/>
            <person name="Mavromatis K."/>
            <person name="Mikhailova N."/>
            <person name="Pati A."/>
            <person name="Chen A."/>
            <person name="Palaniappan K."/>
            <person name="Hauser L."/>
            <person name="Chang Y.J."/>
            <person name="Jeffries C.D."/>
            <person name="Munk C."/>
            <person name="Kiss H."/>
            <person name="Chain P."/>
            <person name="Han C."/>
            <person name="Brettin T."/>
            <person name="Detter J.C."/>
            <person name="Schuler E."/>
            <person name="Goker M."/>
            <person name="Rohde M."/>
            <person name="Bristow J."/>
            <person name="Eisen J.A."/>
            <person name="Markowitz V."/>
            <person name="Hugenholtz P."/>
            <person name="Kyrpides N.C."/>
            <person name="Klenk H.P."/>
        </authorList>
    </citation>
    <scope>NUCLEOTIDE SEQUENCE [LARGE SCALE GENOMIC DNA]</scope>
    <source>
        <strain evidence="7">ATCC 49802 / DSM 20745 / S 6022</strain>
    </source>
</reference>
<gene>
    <name evidence="6" type="ordered locus">Sthe_0986</name>
</gene>
<keyword evidence="7" id="KW-1185">Reference proteome</keyword>
<dbReference type="PROSITE" id="PS51387">
    <property type="entry name" value="FAD_PCMH"/>
    <property type="match status" value="1"/>
</dbReference>
<dbReference type="EMBL" id="CP001823">
    <property type="protein sequence ID" value="ACZ38422.1"/>
    <property type="molecule type" value="Genomic_DNA"/>
</dbReference>
<dbReference type="PANTHER" id="PTHR11748">
    <property type="entry name" value="D-LACTATE DEHYDROGENASE"/>
    <property type="match status" value="1"/>
</dbReference>
<dbReference type="eggNOG" id="COG0277">
    <property type="taxonomic scope" value="Bacteria"/>
</dbReference>
<evidence type="ECO:0000313" key="6">
    <source>
        <dbReference type="EMBL" id="ACZ38422.1"/>
    </source>
</evidence>
<evidence type="ECO:0000313" key="7">
    <source>
        <dbReference type="Proteomes" id="UP000002027"/>
    </source>
</evidence>
<evidence type="ECO:0000259" key="5">
    <source>
        <dbReference type="PROSITE" id="PS51387"/>
    </source>
</evidence>
<dbReference type="InterPro" id="IPR006094">
    <property type="entry name" value="Oxid_FAD_bind_N"/>
</dbReference>
<evidence type="ECO:0000256" key="3">
    <source>
        <dbReference type="ARBA" id="ARBA00022827"/>
    </source>
</evidence>
<name>D1C2F5_SPHTD</name>
<dbReference type="SUPFAM" id="SSF56176">
    <property type="entry name" value="FAD-binding/transporter-associated domain-like"/>
    <property type="match status" value="1"/>
</dbReference>
<reference evidence="7" key="1">
    <citation type="submission" date="2009-11" db="EMBL/GenBank/DDBJ databases">
        <title>The complete chromosome 1 of Sphaerobacter thermophilus DSM 20745.</title>
        <authorList>
            <person name="Lucas S."/>
            <person name="Copeland A."/>
            <person name="Lapidus A."/>
            <person name="Glavina del Rio T."/>
            <person name="Dalin E."/>
            <person name="Tice H."/>
            <person name="Bruce D."/>
            <person name="Goodwin L."/>
            <person name="Pitluck S."/>
            <person name="Kyrpides N."/>
            <person name="Mavromatis K."/>
            <person name="Ivanova N."/>
            <person name="Mikhailova N."/>
            <person name="LaButti K.M."/>
            <person name="Clum A."/>
            <person name="Sun H.I."/>
            <person name="Brettin T."/>
            <person name="Detter J.C."/>
            <person name="Han C."/>
            <person name="Larimer F."/>
            <person name="Land M."/>
            <person name="Hauser L."/>
            <person name="Markowitz V."/>
            <person name="Cheng J.F."/>
            <person name="Hugenholtz P."/>
            <person name="Woyke T."/>
            <person name="Wu D."/>
            <person name="Steenblock K."/>
            <person name="Schneider S."/>
            <person name="Pukall R."/>
            <person name="Goeker M."/>
            <person name="Klenk H.P."/>
            <person name="Eisen J.A."/>
        </authorList>
    </citation>
    <scope>NUCLEOTIDE SEQUENCE [LARGE SCALE GENOMIC DNA]</scope>
    <source>
        <strain evidence="7">ATCC 49802 / DSM 20745 / S 6022</strain>
    </source>
</reference>
<dbReference type="Gene3D" id="3.30.465.10">
    <property type="match status" value="1"/>
</dbReference>
<dbReference type="PANTHER" id="PTHR11748:SF103">
    <property type="entry name" value="GLYCOLATE OXIDASE SUBUNIT GLCE"/>
    <property type="match status" value="1"/>
</dbReference>
<dbReference type="SUPFAM" id="SSF55103">
    <property type="entry name" value="FAD-linked oxidases, C-terminal domain"/>
    <property type="match status" value="1"/>
</dbReference>
<evidence type="ECO:0000256" key="2">
    <source>
        <dbReference type="ARBA" id="ARBA00022630"/>
    </source>
</evidence>
<dbReference type="Pfam" id="PF01565">
    <property type="entry name" value="FAD_binding_4"/>
    <property type="match status" value="1"/>
</dbReference>
<dbReference type="AlphaFoldDB" id="D1C2F5"/>
<sequence>MQNLDALPAEIARRDPQDYAVDGVVPAVALAPTTVEEVSACLAAANDAGLGVIPWGGGSHMGLGNLPASYDVALDLRALDGVAHHEPDDLTISVRAGCTIAELDRHLAEHGQVLPIDVARPESATIGGVVAAGLAGPRRFGYGSLRDLLIGITVVLPDGRIAKGGGMVVKNVSGFDMMRLYYGSLGSLAVITQVNMKVIPRPRAQRSVVARFPTLTAAVEAAEAVRTSQLVPTAIVVLDEGATRRAELPDARWSLCLRCEAPPVAVVRQAERIAAAVRNGAEAAEIVENDETTGLWQRIALALDAAPAADTIGVRVGAAPSQLSVVSEAAANELAALDLATELTLDLGSGLCYVRAMGEPAAMRRAWEELAQLGLHATLLTAPHGIKSDTDVFGRKPAGFETMRALKAEFDPRGTLNRGRFIGHL</sequence>
<dbReference type="InterPro" id="IPR036318">
    <property type="entry name" value="FAD-bd_PCMH-like_sf"/>
</dbReference>
<dbReference type="GO" id="GO:0016491">
    <property type="term" value="F:oxidoreductase activity"/>
    <property type="evidence" value="ECO:0007669"/>
    <property type="project" value="UniProtKB-KW"/>
</dbReference>
<keyword evidence="4" id="KW-0560">Oxidoreductase</keyword>
<accession>D1C2F5</accession>
<proteinExistence type="predicted"/>
<evidence type="ECO:0000256" key="4">
    <source>
        <dbReference type="ARBA" id="ARBA00023002"/>
    </source>
</evidence>
<dbReference type="RefSeq" id="WP_012871469.1">
    <property type="nucleotide sequence ID" value="NC_013523.1"/>
</dbReference>
<organism evidence="6 7">
    <name type="scientific">Sphaerobacter thermophilus (strain ATCC 49802 / DSM 20745 / KCCM 41009 / NCIMB 13125 / S 6022)</name>
    <dbReference type="NCBI Taxonomy" id="479434"/>
    <lineage>
        <taxon>Bacteria</taxon>
        <taxon>Pseudomonadati</taxon>
        <taxon>Thermomicrobiota</taxon>
        <taxon>Thermomicrobia</taxon>
        <taxon>Sphaerobacterales</taxon>
        <taxon>Sphaerobacterineae</taxon>
        <taxon>Sphaerobacteraceae</taxon>
        <taxon>Sphaerobacter</taxon>
    </lineage>
</organism>
<dbReference type="InterPro" id="IPR004113">
    <property type="entry name" value="FAD-bd_oxidored_4_C"/>
</dbReference>
<dbReference type="GO" id="GO:0071949">
    <property type="term" value="F:FAD binding"/>
    <property type="evidence" value="ECO:0007669"/>
    <property type="project" value="InterPro"/>
</dbReference>
<protein>
    <submittedName>
        <fullName evidence="6">FAD linked oxidase domain protein</fullName>
    </submittedName>
</protein>
<feature type="domain" description="FAD-binding PCMH-type" evidence="5">
    <location>
        <begin position="21"/>
        <end position="201"/>
    </location>
</feature>
<keyword evidence="2" id="KW-0285">Flavoprotein</keyword>
<evidence type="ECO:0000256" key="1">
    <source>
        <dbReference type="ARBA" id="ARBA00001974"/>
    </source>
</evidence>